<dbReference type="SUPFAM" id="SSF55797">
    <property type="entry name" value="PR-1-like"/>
    <property type="match status" value="1"/>
</dbReference>
<keyword evidence="2" id="KW-1133">Transmembrane helix</keyword>
<dbReference type="PANTHER" id="PTHR31157:SF1">
    <property type="entry name" value="SCP DOMAIN-CONTAINING PROTEIN"/>
    <property type="match status" value="1"/>
</dbReference>
<gene>
    <name evidence="4" type="ORF">Voc01_040720</name>
</gene>
<keyword evidence="2" id="KW-0812">Transmembrane</keyword>
<comment type="caution">
    <text evidence="4">The sequence shown here is derived from an EMBL/GenBank/DDBJ whole genome shotgun (WGS) entry which is preliminary data.</text>
</comment>
<evidence type="ECO:0000313" key="5">
    <source>
        <dbReference type="Proteomes" id="UP000635606"/>
    </source>
</evidence>
<dbReference type="Pfam" id="PF00188">
    <property type="entry name" value="CAP"/>
    <property type="match status" value="1"/>
</dbReference>
<dbReference type="InterPro" id="IPR014044">
    <property type="entry name" value="CAP_dom"/>
</dbReference>
<feature type="compositionally biased region" description="Low complexity" evidence="1">
    <location>
        <begin position="75"/>
        <end position="116"/>
    </location>
</feature>
<dbReference type="AlphaFoldDB" id="A0A8J3ZX76"/>
<dbReference type="InterPro" id="IPR035940">
    <property type="entry name" value="CAP_sf"/>
</dbReference>
<keyword evidence="5" id="KW-1185">Reference proteome</keyword>
<dbReference type="PANTHER" id="PTHR31157">
    <property type="entry name" value="SCP DOMAIN-CONTAINING PROTEIN"/>
    <property type="match status" value="1"/>
</dbReference>
<evidence type="ECO:0000256" key="1">
    <source>
        <dbReference type="SAM" id="MobiDB-lite"/>
    </source>
</evidence>
<proteinExistence type="predicted"/>
<evidence type="ECO:0000313" key="4">
    <source>
        <dbReference type="EMBL" id="GIJ69155.1"/>
    </source>
</evidence>
<protein>
    <recommendedName>
        <fullName evidence="3">SCP domain-containing protein</fullName>
    </recommendedName>
</protein>
<keyword evidence="2" id="KW-0472">Membrane</keyword>
<feature type="transmembrane region" description="Helical" evidence="2">
    <location>
        <begin position="20"/>
        <end position="40"/>
    </location>
</feature>
<organism evidence="4 5">
    <name type="scientific">Virgisporangium ochraceum</name>
    <dbReference type="NCBI Taxonomy" id="65505"/>
    <lineage>
        <taxon>Bacteria</taxon>
        <taxon>Bacillati</taxon>
        <taxon>Actinomycetota</taxon>
        <taxon>Actinomycetes</taxon>
        <taxon>Micromonosporales</taxon>
        <taxon>Micromonosporaceae</taxon>
        <taxon>Virgisporangium</taxon>
    </lineage>
</organism>
<reference evidence="4" key="1">
    <citation type="submission" date="2021-01" db="EMBL/GenBank/DDBJ databases">
        <title>Whole genome shotgun sequence of Virgisporangium ochraceum NBRC 16418.</title>
        <authorList>
            <person name="Komaki H."/>
            <person name="Tamura T."/>
        </authorList>
    </citation>
    <scope>NUCLEOTIDE SEQUENCE</scope>
    <source>
        <strain evidence="4">NBRC 16418</strain>
    </source>
</reference>
<evidence type="ECO:0000256" key="2">
    <source>
        <dbReference type="SAM" id="Phobius"/>
    </source>
</evidence>
<dbReference type="RefSeq" id="WP_203929081.1">
    <property type="nucleotide sequence ID" value="NZ_BOPH01000054.1"/>
</dbReference>
<dbReference type="Gene3D" id="3.40.33.10">
    <property type="entry name" value="CAP"/>
    <property type="match status" value="1"/>
</dbReference>
<sequence>MIASHRASDPALRPAGGFPVVRVALAAALALALFGGAAYGGSRLLASNDRAGGNAAVAGDVPPPAAAPGGDEETAGTFPTDSASPAASSTPPVASSTAPTSKAPTSTTKKPTQTGAANGGGNTESSGPKAEVLRIVNQERAKAGCGPLTASNQLANAAQGHSADMAANDYFSHTSRNGDQMADRVDAAGYKWRSLGENIAKGQQTPASVMQAWMNSSGHRANILNCGFRNIGVGLAFDGNSPVWTQNFGTPR</sequence>
<feature type="domain" description="SCP" evidence="3">
    <location>
        <begin position="133"/>
        <end position="248"/>
    </location>
</feature>
<name>A0A8J3ZX76_9ACTN</name>
<accession>A0A8J3ZX76</accession>
<feature type="region of interest" description="Disordered" evidence="1">
    <location>
        <begin position="56"/>
        <end position="129"/>
    </location>
</feature>
<evidence type="ECO:0000259" key="3">
    <source>
        <dbReference type="Pfam" id="PF00188"/>
    </source>
</evidence>
<dbReference type="EMBL" id="BOPH01000054">
    <property type="protein sequence ID" value="GIJ69155.1"/>
    <property type="molecule type" value="Genomic_DNA"/>
</dbReference>
<dbReference type="CDD" id="cd05379">
    <property type="entry name" value="CAP_bacterial"/>
    <property type="match status" value="1"/>
</dbReference>
<dbReference type="Proteomes" id="UP000635606">
    <property type="component" value="Unassembled WGS sequence"/>
</dbReference>